<accession>A0A2U8GUW3</accession>
<protein>
    <submittedName>
        <fullName evidence="8">Cation:proton antiporter</fullName>
    </submittedName>
</protein>
<evidence type="ECO:0000256" key="5">
    <source>
        <dbReference type="ARBA" id="ARBA00022989"/>
    </source>
</evidence>
<keyword evidence="9" id="KW-1185">Reference proteome</keyword>
<evidence type="ECO:0000313" key="9">
    <source>
        <dbReference type="Proteomes" id="UP000244930"/>
    </source>
</evidence>
<gene>
    <name evidence="8" type="ORF">CEW83_19010</name>
</gene>
<keyword evidence="3" id="KW-1003">Cell membrane</keyword>
<evidence type="ECO:0000256" key="1">
    <source>
        <dbReference type="ARBA" id="ARBA00004651"/>
    </source>
</evidence>
<comment type="subcellular location">
    <subcellularLocation>
        <location evidence="1">Cell membrane</location>
        <topology evidence="1">Multi-pass membrane protein</topology>
    </subcellularLocation>
</comment>
<comment type="similarity">
    <text evidence="2">Belongs to the CPA3 antiporters (TC 2.A.63) subunit E family.</text>
</comment>
<evidence type="ECO:0000256" key="7">
    <source>
        <dbReference type="SAM" id="Phobius"/>
    </source>
</evidence>
<feature type="transmembrane region" description="Helical" evidence="7">
    <location>
        <begin position="98"/>
        <end position="116"/>
    </location>
</feature>
<evidence type="ECO:0000313" key="8">
    <source>
        <dbReference type="EMBL" id="AWI77063.1"/>
    </source>
</evidence>
<evidence type="ECO:0000256" key="4">
    <source>
        <dbReference type="ARBA" id="ARBA00022692"/>
    </source>
</evidence>
<reference evidence="8 9" key="1">
    <citation type="submission" date="2017-06" db="EMBL/GenBank/DDBJ databases">
        <title>Azoarcus.</title>
        <authorList>
            <person name="Woo J.-H."/>
            <person name="Kim H.-S."/>
        </authorList>
    </citation>
    <scope>NUCLEOTIDE SEQUENCE [LARGE SCALE GENOMIC DNA]</scope>
    <source>
        <strain evidence="8 9">TSPY31</strain>
    </source>
</reference>
<evidence type="ECO:0000256" key="2">
    <source>
        <dbReference type="ARBA" id="ARBA00006228"/>
    </source>
</evidence>
<dbReference type="EMBL" id="CP022187">
    <property type="protein sequence ID" value="AWI77063.1"/>
    <property type="molecule type" value="Genomic_DNA"/>
</dbReference>
<dbReference type="PANTHER" id="PTHR34584:SF1">
    <property type="entry name" value="NA(+)_H(+) ANTIPORTER SUBUNIT E1"/>
    <property type="match status" value="1"/>
</dbReference>
<dbReference type="KEGG" id="acom:CEW83_19010"/>
<dbReference type="PANTHER" id="PTHR34584">
    <property type="entry name" value="NA(+)/H(+) ANTIPORTER SUBUNIT E1"/>
    <property type="match status" value="1"/>
</dbReference>
<keyword evidence="5 7" id="KW-1133">Transmembrane helix</keyword>
<evidence type="ECO:0000256" key="3">
    <source>
        <dbReference type="ARBA" id="ARBA00022475"/>
    </source>
</evidence>
<keyword evidence="4 7" id="KW-0812">Transmembrane</keyword>
<evidence type="ECO:0000256" key="6">
    <source>
        <dbReference type="ARBA" id="ARBA00023136"/>
    </source>
</evidence>
<keyword evidence="6 7" id="KW-0472">Membrane</keyword>
<dbReference type="AlphaFoldDB" id="A0A2U8GUW3"/>
<sequence length="163" mass="18100">MALLHLALAFGLAAFADMLSPLGVLATFMIVFGVLRLSGDLFGIRRYALRVEYGVRFVIWFIGEIFKASFDVARLVLRRRMNTRPAVVAIRLKRADDGIATLIGALVTLTPGTLALDYDRDGQFMYVHALDADSHDAVERGVRRIEFRLLRWIDAGSATEDGA</sequence>
<dbReference type="GO" id="GO:0008324">
    <property type="term" value="F:monoatomic cation transmembrane transporter activity"/>
    <property type="evidence" value="ECO:0007669"/>
    <property type="project" value="InterPro"/>
</dbReference>
<name>A0A2U8GUW3_9RHOO</name>
<dbReference type="Proteomes" id="UP000244930">
    <property type="component" value="Chromosome"/>
</dbReference>
<organism evidence="8 9">
    <name type="scientific">Parazoarcus communis</name>
    <dbReference type="NCBI Taxonomy" id="41977"/>
    <lineage>
        <taxon>Bacteria</taxon>
        <taxon>Pseudomonadati</taxon>
        <taxon>Pseudomonadota</taxon>
        <taxon>Betaproteobacteria</taxon>
        <taxon>Rhodocyclales</taxon>
        <taxon>Zoogloeaceae</taxon>
        <taxon>Parazoarcus</taxon>
    </lineage>
</organism>
<dbReference type="Pfam" id="PF01899">
    <property type="entry name" value="MNHE"/>
    <property type="match status" value="1"/>
</dbReference>
<dbReference type="GO" id="GO:0005886">
    <property type="term" value="C:plasma membrane"/>
    <property type="evidence" value="ECO:0007669"/>
    <property type="project" value="UniProtKB-SubCell"/>
</dbReference>
<dbReference type="InterPro" id="IPR002758">
    <property type="entry name" value="Cation_antiport_E"/>
</dbReference>
<dbReference type="RefSeq" id="WP_108950762.1">
    <property type="nucleotide sequence ID" value="NZ_CP022187.1"/>
</dbReference>
<proteinExistence type="inferred from homology"/>
<feature type="transmembrane region" description="Helical" evidence="7">
    <location>
        <begin position="57"/>
        <end position="77"/>
    </location>
</feature>